<feature type="coiled-coil region" evidence="1">
    <location>
        <begin position="101"/>
        <end position="150"/>
    </location>
</feature>
<sequence>MASDYQKYIACHEDRKARLLQEQLALEEKIRQEQQAIDERRDQAEQKKKANVTARIQTQEAVGAYTNALQSVYEKKRLAFLEANEIIASSKASLTEYNMKRDEELNRKQMFEQKRQEWEKLLEYRCKIKKEEQELEKKLDQMNMETINNEAKEGRAKKLADQTRRKEEMLVSLFTLPFTVGFHGRSCDVQYRDIKLG</sequence>
<dbReference type="OrthoDB" id="6258198at2759"/>
<protein>
    <submittedName>
        <fullName evidence="2">Uncharacterized protein</fullName>
    </submittedName>
</protein>
<dbReference type="EMBL" id="LUCH01009416">
    <property type="protein sequence ID" value="KAF5396031.1"/>
    <property type="molecule type" value="Genomic_DNA"/>
</dbReference>
<reference evidence="2" key="1">
    <citation type="submission" date="2019-05" db="EMBL/GenBank/DDBJ databases">
        <title>Annotation for the trematode Paragonimus heterotremus.</title>
        <authorList>
            <person name="Choi Y.-J."/>
        </authorList>
    </citation>
    <scope>NUCLEOTIDE SEQUENCE</scope>
    <source>
        <strain evidence="2">LC</strain>
    </source>
</reference>
<accession>A0A8J4T183</accession>
<feature type="coiled-coil region" evidence="1">
    <location>
        <begin position="9"/>
        <end position="50"/>
    </location>
</feature>
<dbReference type="AlphaFoldDB" id="A0A8J4T183"/>
<keyword evidence="3" id="KW-1185">Reference proteome</keyword>
<organism evidence="2 3">
    <name type="scientific">Paragonimus heterotremus</name>
    <dbReference type="NCBI Taxonomy" id="100268"/>
    <lineage>
        <taxon>Eukaryota</taxon>
        <taxon>Metazoa</taxon>
        <taxon>Spiralia</taxon>
        <taxon>Lophotrochozoa</taxon>
        <taxon>Platyhelminthes</taxon>
        <taxon>Trematoda</taxon>
        <taxon>Digenea</taxon>
        <taxon>Plagiorchiida</taxon>
        <taxon>Troglotremata</taxon>
        <taxon>Troglotrematidae</taxon>
        <taxon>Paragonimus</taxon>
    </lineage>
</organism>
<evidence type="ECO:0000256" key="1">
    <source>
        <dbReference type="SAM" id="Coils"/>
    </source>
</evidence>
<evidence type="ECO:0000313" key="3">
    <source>
        <dbReference type="Proteomes" id="UP000748531"/>
    </source>
</evidence>
<keyword evidence="1" id="KW-0175">Coiled coil</keyword>
<comment type="caution">
    <text evidence="2">The sequence shown here is derived from an EMBL/GenBank/DDBJ whole genome shotgun (WGS) entry which is preliminary data.</text>
</comment>
<name>A0A8J4T183_9TREM</name>
<dbReference type="Proteomes" id="UP000748531">
    <property type="component" value="Unassembled WGS sequence"/>
</dbReference>
<gene>
    <name evidence="2" type="ORF">PHET_11161</name>
</gene>
<proteinExistence type="predicted"/>
<evidence type="ECO:0000313" key="2">
    <source>
        <dbReference type="EMBL" id="KAF5396031.1"/>
    </source>
</evidence>